<feature type="compositionally biased region" description="Acidic residues" evidence="1">
    <location>
        <begin position="197"/>
        <end position="222"/>
    </location>
</feature>
<evidence type="ECO:0000313" key="2">
    <source>
        <dbReference type="EMBL" id="KAG0267897.1"/>
    </source>
</evidence>
<feature type="compositionally biased region" description="Low complexity" evidence="1">
    <location>
        <begin position="184"/>
        <end position="196"/>
    </location>
</feature>
<keyword evidence="3" id="KW-1185">Reference proteome</keyword>
<dbReference type="EMBL" id="JAAAJB010000065">
    <property type="protein sequence ID" value="KAG0267897.1"/>
    <property type="molecule type" value="Genomic_DNA"/>
</dbReference>
<feature type="region of interest" description="Disordered" evidence="1">
    <location>
        <begin position="1"/>
        <end position="105"/>
    </location>
</feature>
<feature type="region of interest" description="Disordered" evidence="1">
    <location>
        <begin position="129"/>
        <end position="172"/>
    </location>
</feature>
<sequence>MGPARNSVGQVGRLDHPLEGNAGASHRRRQSRRQSRRDQHTPGAKQAVTKESDGGYHPLTPSSPEDSSVFDNGAVQGGSGEGGGLIQLRPSATTKATAGANADNVILDMTGYKTDDSDDLSDGETIVFREHHHLHRRRQRSPFMAMATDNTSSGSTGESRVQKSAYRKTRGMRGIGEVATALLATSSASPSSASSSFEDDNDDDEDEEEDEEEDEDDEDENEVALKEQQSRRIASRLPCPAARNNAGSGSTNSPRLGWPGRERSNSLPNLHQLAVSDRMDMTSMMTTALRELHGQADAVNDKERKATMMMMMAMKEKKEIDDDEDKDDERQRDFKAVDSAIASSVSVTPSSAKGSATELPSPHVPPLPPSMPAVAPPGTTTSHRAALGMHHHRKPSSVRVNQAMNALSDTELEYQTPRVTSATGSAEWTWGWGGLPVKHNEGMDDDDEEHHGQDASAANRERAGEVSPKPVLREMEIGGQVYRLAISMCPGDDFGKDLIAYCVVGVNDLVALCTQIGEDTSTEGL</sequence>
<feature type="compositionally biased region" description="Polar residues" evidence="1">
    <location>
        <begin position="60"/>
        <end position="70"/>
    </location>
</feature>
<feature type="region of interest" description="Disordered" evidence="1">
    <location>
        <begin position="438"/>
        <end position="469"/>
    </location>
</feature>
<protein>
    <submittedName>
        <fullName evidence="2">Uncharacterized protein</fullName>
    </submittedName>
</protein>
<dbReference type="OrthoDB" id="4567at2759"/>
<organism evidence="2 3">
    <name type="scientific">Actinomortierella ambigua</name>
    <dbReference type="NCBI Taxonomy" id="1343610"/>
    <lineage>
        <taxon>Eukaryota</taxon>
        <taxon>Fungi</taxon>
        <taxon>Fungi incertae sedis</taxon>
        <taxon>Mucoromycota</taxon>
        <taxon>Mortierellomycotina</taxon>
        <taxon>Mortierellomycetes</taxon>
        <taxon>Mortierellales</taxon>
        <taxon>Mortierellaceae</taxon>
        <taxon>Actinomortierella</taxon>
    </lineage>
</organism>
<feature type="compositionally biased region" description="Basic residues" evidence="1">
    <location>
        <begin position="130"/>
        <end position="140"/>
    </location>
</feature>
<proteinExistence type="predicted"/>
<dbReference type="AlphaFoldDB" id="A0A9P6QGF1"/>
<feature type="compositionally biased region" description="Pro residues" evidence="1">
    <location>
        <begin position="362"/>
        <end position="375"/>
    </location>
</feature>
<evidence type="ECO:0000256" key="1">
    <source>
        <dbReference type="SAM" id="MobiDB-lite"/>
    </source>
</evidence>
<feature type="compositionally biased region" description="Basic residues" evidence="1">
    <location>
        <begin position="25"/>
        <end position="35"/>
    </location>
</feature>
<feature type="region of interest" description="Disordered" evidence="1">
    <location>
        <begin position="345"/>
        <end position="380"/>
    </location>
</feature>
<reference evidence="2" key="1">
    <citation type="journal article" date="2020" name="Fungal Divers.">
        <title>Resolving the Mortierellaceae phylogeny through synthesis of multi-gene phylogenetics and phylogenomics.</title>
        <authorList>
            <person name="Vandepol N."/>
            <person name="Liber J."/>
            <person name="Desiro A."/>
            <person name="Na H."/>
            <person name="Kennedy M."/>
            <person name="Barry K."/>
            <person name="Grigoriev I.V."/>
            <person name="Miller A.N."/>
            <person name="O'Donnell K."/>
            <person name="Stajich J.E."/>
            <person name="Bonito G."/>
        </authorList>
    </citation>
    <scope>NUCLEOTIDE SEQUENCE</scope>
    <source>
        <strain evidence="2">BC1065</strain>
    </source>
</reference>
<gene>
    <name evidence="2" type="ORF">DFQ27_007974</name>
</gene>
<accession>A0A9P6QGF1</accession>
<feature type="compositionally biased region" description="Polar residues" evidence="1">
    <location>
        <begin position="148"/>
        <end position="159"/>
    </location>
</feature>
<feature type="region of interest" description="Disordered" evidence="1">
    <location>
        <begin position="184"/>
        <end position="267"/>
    </location>
</feature>
<evidence type="ECO:0000313" key="3">
    <source>
        <dbReference type="Proteomes" id="UP000807716"/>
    </source>
</evidence>
<feature type="compositionally biased region" description="Gly residues" evidence="1">
    <location>
        <begin position="75"/>
        <end position="85"/>
    </location>
</feature>
<name>A0A9P6QGF1_9FUNG</name>
<feature type="compositionally biased region" description="Polar residues" evidence="1">
    <location>
        <begin position="245"/>
        <end position="254"/>
    </location>
</feature>
<feature type="compositionally biased region" description="Basic and acidic residues" evidence="1">
    <location>
        <begin position="449"/>
        <end position="464"/>
    </location>
</feature>
<dbReference type="Proteomes" id="UP000807716">
    <property type="component" value="Unassembled WGS sequence"/>
</dbReference>
<comment type="caution">
    <text evidence="2">The sequence shown here is derived from an EMBL/GenBank/DDBJ whole genome shotgun (WGS) entry which is preliminary data.</text>
</comment>